<evidence type="ECO:0008006" key="3">
    <source>
        <dbReference type="Google" id="ProtNLM"/>
    </source>
</evidence>
<dbReference type="Proteomes" id="UP000270094">
    <property type="component" value="Unassembled WGS sequence"/>
</dbReference>
<protein>
    <recommendedName>
        <fullName evidence="3">Fibronectin type-III domain-containing protein</fullName>
    </recommendedName>
</protein>
<dbReference type="CDD" id="cd00063">
    <property type="entry name" value="FN3"/>
    <property type="match status" value="1"/>
</dbReference>
<dbReference type="SUPFAM" id="SSF49265">
    <property type="entry name" value="Fibronectin type III"/>
    <property type="match status" value="1"/>
</dbReference>
<dbReference type="Gene3D" id="2.60.40.10">
    <property type="entry name" value="Immunoglobulins"/>
    <property type="match status" value="1"/>
</dbReference>
<keyword evidence="2" id="KW-1185">Reference proteome</keyword>
<proteinExistence type="predicted"/>
<reference evidence="1 2" key="1">
    <citation type="submission" date="2018-11" db="EMBL/GenBank/DDBJ databases">
        <authorList>
            <consortium name="Pathogen Informatics"/>
        </authorList>
    </citation>
    <scope>NUCLEOTIDE SEQUENCE [LARGE SCALE GENOMIC DNA]</scope>
</reference>
<dbReference type="InterPro" id="IPR003961">
    <property type="entry name" value="FN3_dom"/>
</dbReference>
<accession>A0A3P7JWT3</accession>
<dbReference type="InterPro" id="IPR013783">
    <property type="entry name" value="Ig-like_fold"/>
</dbReference>
<evidence type="ECO:0000313" key="2">
    <source>
        <dbReference type="Proteomes" id="UP000270094"/>
    </source>
</evidence>
<organism evidence="1 2">
    <name type="scientific">Strongylus vulgaris</name>
    <name type="common">Blood worm</name>
    <dbReference type="NCBI Taxonomy" id="40348"/>
    <lineage>
        <taxon>Eukaryota</taxon>
        <taxon>Metazoa</taxon>
        <taxon>Ecdysozoa</taxon>
        <taxon>Nematoda</taxon>
        <taxon>Chromadorea</taxon>
        <taxon>Rhabditida</taxon>
        <taxon>Rhabditina</taxon>
        <taxon>Rhabditomorpha</taxon>
        <taxon>Strongyloidea</taxon>
        <taxon>Strongylidae</taxon>
        <taxon>Strongylus</taxon>
    </lineage>
</organism>
<gene>
    <name evidence="1" type="ORF">SVUK_LOCUS15735</name>
</gene>
<dbReference type="AlphaFoldDB" id="A0A3P7JWT3"/>
<dbReference type="OrthoDB" id="5843172at2759"/>
<sequence>MTRDEATNSTTIREFNFQQEFINEKPFPFQINTTGTCQTISDLRSSTRYIVYVTSRNEYGTSVPSVRSIASTNIHTVKNNETLPDVMSEFKAALYFVDLLD</sequence>
<name>A0A3P7JWT3_STRVU</name>
<dbReference type="EMBL" id="UYYB01109777">
    <property type="protein sequence ID" value="VDM80737.1"/>
    <property type="molecule type" value="Genomic_DNA"/>
</dbReference>
<dbReference type="InterPro" id="IPR036116">
    <property type="entry name" value="FN3_sf"/>
</dbReference>
<evidence type="ECO:0000313" key="1">
    <source>
        <dbReference type="EMBL" id="VDM80737.1"/>
    </source>
</evidence>